<dbReference type="Pfam" id="PF19297">
    <property type="entry name" value="QcrA_N"/>
    <property type="match status" value="1"/>
</dbReference>
<keyword evidence="25" id="KW-1185">Reference proteome</keyword>
<dbReference type="Gene3D" id="2.102.10.10">
    <property type="entry name" value="Rieske [2Fe-2S] iron-sulphur domain"/>
    <property type="match status" value="1"/>
</dbReference>
<dbReference type="GO" id="GO:0046872">
    <property type="term" value="F:metal ion binding"/>
    <property type="evidence" value="ECO:0007669"/>
    <property type="project" value="UniProtKB-KW"/>
</dbReference>
<evidence type="ECO:0000256" key="9">
    <source>
        <dbReference type="ARBA" id="ARBA00022714"/>
    </source>
</evidence>
<comment type="caution">
    <text evidence="24">The sequence shown here is derived from an EMBL/GenBank/DDBJ whole genome shotgun (WGS) entry which is preliminary data.</text>
</comment>
<evidence type="ECO:0000256" key="21">
    <source>
        <dbReference type="SAM" id="MobiDB-lite"/>
    </source>
</evidence>
<organism evidence="24 25">
    <name type="scientific">Actinocrinis puniceicyclus</name>
    <dbReference type="NCBI Taxonomy" id="977794"/>
    <lineage>
        <taxon>Bacteria</taxon>
        <taxon>Bacillati</taxon>
        <taxon>Actinomycetota</taxon>
        <taxon>Actinomycetes</taxon>
        <taxon>Catenulisporales</taxon>
        <taxon>Actinospicaceae</taxon>
        <taxon>Actinocrinis</taxon>
    </lineage>
</organism>
<dbReference type="Pfam" id="PF00355">
    <property type="entry name" value="Rieske"/>
    <property type="match status" value="1"/>
</dbReference>
<evidence type="ECO:0000256" key="7">
    <source>
        <dbReference type="ARBA" id="ARBA00022660"/>
    </source>
</evidence>
<keyword evidence="17" id="KW-1015">Disulfide bond</keyword>
<evidence type="ECO:0000256" key="12">
    <source>
        <dbReference type="ARBA" id="ARBA00022989"/>
    </source>
</evidence>
<evidence type="ECO:0000313" key="25">
    <source>
        <dbReference type="Proteomes" id="UP000677913"/>
    </source>
</evidence>
<evidence type="ECO:0000256" key="15">
    <source>
        <dbReference type="ARBA" id="ARBA00023014"/>
    </source>
</evidence>
<dbReference type="InterPro" id="IPR036922">
    <property type="entry name" value="Rieske_2Fe-2S_sf"/>
</dbReference>
<dbReference type="SUPFAM" id="SSF50022">
    <property type="entry name" value="ISP domain"/>
    <property type="match status" value="1"/>
</dbReference>
<feature type="domain" description="Rieske" evidence="23">
    <location>
        <begin position="287"/>
        <end position="351"/>
    </location>
</feature>
<dbReference type="EMBL" id="JAGSXH010000027">
    <property type="protein sequence ID" value="MBS2963447.1"/>
    <property type="molecule type" value="Genomic_DNA"/>
</dbReference>
<keyword evidence="15" id="KW-0411">Iron-sulfur</keyword>
<feature type="compositionally biased region" description="Basic and acidic residues" evidence="21">
    <location>
        <begin position="16"/>
        <end position="34"/>
    </location>
</feature>
<accession>A0A8J7WNM9</accession>
<keyword evidence="8 22" id="KW-0812">Transmembrane</keyword>
<feature type="transmembrane region" description="Helical" evidence="22">
    <location>
        <begin position="106"/>
        <end position="128"/>
    </location>
</feature>
<feature type="region of interest" description="Disordered" evidence="21">
    <location>
        <begin position="1"/>
        <end position="43"/>
    </location>
</feature>
<keyword evidence="13" id="KW-0560">Oxidoreductase</keyword>
<evidence type="ECO:0000256" key="17">
    <source>
        <dbReference type="ARBA" id="ARBA00023157"/>
    </source>
</evidence>
<evidence type="ECO:0000256" key="11">
    <source>
        <dbReference type="ARBA" id="ARBA00022982"/>
    </source>
</evidence>
<evidence type="ECO:0000256" key="20">
    <source>
        <dbReference type="ARBA" id="ARBA00034078"/>
    </source>
</evidence>
<evidence type="ECO:0000256" key="14">
    <source>
        <dbReference type="ARBA" id="ARBA00023004"/>
    </source>
</evidence>
<dbReference type="GO" id="GO:0016705">
    <property type="term" value="F:oxidoreductase activity, acting on paired donors, with incorporation or reduction of molecular oxygen"/>
    <property type="evidence" value="ECO:0007669"/>
    <property type="project" value="UniProtKB-ARBA"/>
</dbReference>
<name>A0A8J7WNM9_9ACTN</name>
<dbReference type="AlphaFoldDB" id="A0A8J7WNM9"/>
<keyword evidence="11" id="KW-0249">Electron transport</keyword>
<keyword evidence="7" id="KW-0679">Respiratory chain</keyword>
<comment type="similarity">
    <text evidence="3">Belongs to the Rieske iron-sulfur protein family.</text>
</comment>
<evidence type="ECO:0000256" key="10">
    <source>
        <dbReference type="ARBA" id="ARBA00022723"/>
    </source>
</evidence>
<dbReference type="GO" id="GO:0004497">
    <property type="term" value="F:monooxygenase activity"/>
    <property type="evidence" value="ECO:0007669"/>
    <property type="project" value="UniProtKB-ARBA"/>
</dbReference>
<evidence type="ECO:0000256" key="18">
    <source>
        <dbReference type="ARBA" id="ARBA00029586"/>
    </source>
</evidence>
<dbReference type="PANTHER" id="PTHR10134">
    <property type="entry name" value="CYTOCHROME B-C1 COMPLEX SUBUNIT RIESKE, MITOCHONDRIAL"/>
    <property type="match status" value="1"/>
</dbReference>
<dbReference type="GO" id="GO:0005886">
    <property type="term" value="C:plasma membrane"/>
    <property type="evidence" value="ECO:0007669"/>
    <property type="project" value="UniProtKB-SubCell"/>
</dbReference>
<dbReference type="InterPro" id="IPR017941">
    <property type="entry name" value="Rieske_2Fe-2S"/>
</dbReference>
<keyword evidence="6" id="KW-1003">Cell membrane</keyword>
<evidence type="ECO:0000256" key="4">
    <source>
        <dbReference type="ARBA" id="ARBA00015816"/>
    </source>
</evidence>
<evidence type="ECO:0000256" key="6">
    <source>
        <dbReference type="ARBA" id="ARBA00022475"/>
    </source>
</evidence>
<evidence type="ECO:0000259" key="23">
    <source>
        <dbReference type="PROSITE" id="PS51296"/>
    </source>
</evidence>
<comment type="cofactor">
    <cofactor evidence="20">
        <name>[2Fe-2S] cluster</name>
        <dbReference type="ChEBI" id="CHEBI:190135"/>
    </cofactor>
</comment>
<feature type="transmembrane region" description="Helical" evidence="22">
    <location>
        <begin position="176"/>
        <end position="192"/>
    </location>
</feature>
<gene>
    <name evidence="24" type="ORF">KGA66_10345</name>
</gene>
<dbReference type="RefSeq" id="WP_211467169.1">
    <property type="nucleotide sequence ID" value="NZ_JAGSXH010000027.1"/>
</dbReference>
<dbReference type="InterPro" id="IPR005805">
    <property type="entry name" value="Rieske_Fe-S_prot_C"/>
</dbReference>
<evidence type="ECO:0000256" key="1">
    <source>
        <dbReference type="ARBA" id="ARBA00002494"/>
    </source>
</evidence>
<dbReference type="InterPro" id="IPR045603">
    <property type="entry name" value="QcrA_N"/>
</dbReference>
<evidence type="ECO:0000313" key="24">
    <source>
        <dbReference type="EMBL" id="MBS2963447.1"/>
    </source>
</evidence>
<keyword evidence="9" id="KW-0001">2Fe-2S</keyword>
<dbReference type="PROSITE" id="PS51296">
    <property type="entry name" value="RIESKE"/>
    <property type="match status" value="1"/>
</dbReference>
<feature type="transmembrane region" description="Helical" evidence="22">
    <location>
        <begin position="67"/>
        <end position="86"/>
    </location>
</feature>
<evidence type="ECO:0000256" key="5">
    <source>
        <dbReference type="ARBA" id="ARBA00022448"/>
    </source>
</evidence>
<evidence type="ECO:0000256" key="3">
    <source>
        <dbReference type="ARBA" id="ARBA00010651"/>
    </source>
</evidence>
<dbReference type="InterPro" id="IPR014349">
    <property type="entry name" value="Rieske_Fe-S_prot"/>
</dbReference>
<reference evidence="24" key="1">
    <citation type="submission" date="2021-04" db="EMBL/GenBank/DDBJ databases">
        <title>Genome based classification of Actinospica acidithermotolerans sp. nov., an actinobacterium isolated from an Indonesian hot spring.</title>
        <authorList>
            <person name="Kusuma A.B."/>
            <person name="Putra K.E."/>
            <person name="Nafisah S."/>
            <person name="Loh J."/>
            <person name="Nouioui I."/>
            <person name="Goodfellow M."/>
        </authorList>
    </citation>
    <scope>NUCLEOTIDE SEQUENCE</scope>
    <source>
        <strain evidence="24">DSM 45618</strain>
    </source>
</reference>
<dbReference type="CDD" id="cd03467">
    <property type="entry name" value="Rieske"/>
    <property type="match status" value="1"/>
</dbReference>
<keyword evidence="16 22" id="KW-0472">Membrane</keyword>
<evidence type="ECO:0000256" key="16">
    <source>
        <dbReference type="ARBA" id="ARBA00023136"/>
    </source>
</evidence>
<evidence type="ECO:0000256" key="19">
    <source>
        <dbReference type="ARBA" id="ARBA00032409"/>
    </source>
</evidence>
<keyword evidence="12 22" id="KW-1133">Transmembrane helix</keyword>
<sequence length="368" mass="39630">MTADENGHPNLTELGYDERSPVAVDEHGHGHEVELPEDPFADPGLEPHRPRATDIDEKVAQKAERQVAALFALSALATIGFMVAYTEVPRTAVVNFFPIGAVSASNFALGMLLGIALFSLGAGAVYWARTLMTDVELTQERHLLESGSEAKAQAVAEFEKGVADSGIKRRPLIRRTLLGALAVLPLPALWVLRDLGPLPGDSLRHTAWKAGELIINDNTVSIDGSTGQGVKPEDITIGTLVQGRPKAALTAGDQYNDLMAKSAILLVRLDPADIKSQQQRDWGYQGIVAFSKICTHVGCPVALYEQQTHHMLCPCHQSTFDLSDGGKVIFGPAARSLPQLPITVDADGYLVAKSDFDQPVGPSFWERG</sequence>
<dbReference type="PRINTS" id="PR00162">
    <property type="entry name" value="RIESKE"/>
</dbReference>
<keyword evidence="10" id="KW-0479">Metal-binding</keyword>
<comment type="subcellular location">
    <subcellularLocation>
        <location evidence="2">Cell membrane</location>
        <topology evidence="2">Multi-pass membrane protein</topology>
    </subcellularLocation>
</comment>
<protein>
    <recommendedName>
        <fullName evidence="4">Cytochrome bc1 complex Rieske iron-sulfur subunit</fullName>
    </recommendedName>
    <alternativeName>
        <fullName evidence="18">Cytochrome bc1 reductase complex subunit QcrA</fullName>
    </alternativeName>
    <alternativeName>
        <fullName evidence="19">Rieske iron-sulfur protein</fullName>
    </alternativeName>
</protein>
<evidence type="ECO:0000256" key="8">
    <source>
        <dbReference type="ARBA" id="ARBA00022692"/>
    </source>
</evidence>
<dbReference type="GO" id="GO:0051537">
    <property type="term" value="F:2 iron, 2 sulfur cluster binding"/>
    <property type="evidence" value="ECO:0007669"/>
    <property type="project" value="UniProtKB-KW"/>
</dbReference>
<evidence type="ECO:0000256" key="22">
    <source>
        <dbReference type="SAM" id="Phobius"/>
    </source>
</evidence>
<keyword evidence="5" id="KW-0813">Transport</keyword>
<proteinExistence type="inferred from homology"/>
<comment type="function">
    <text evidence="1">Iron-sulfur subunit of the cytochrome bc1 complex, an essential component of the respiratory electron transport chain required for ATP synthesis. The bc1 complex catalyzes the oxidation of menaquinol and the reduction of cytochrome c in the respiratory chain. The bc1 complex operates through a Q-cycle mechanism that couples electron transfer to generation of the proton gradient that drives ATP synthesis.</text>
</comment>
<evidence type="ECO:0000256" key="13">
    <source>
        <dbReference type="ARBA" id="ARBA00023002"/>
    </source>
</evidence>
<dbReference type="Proteomes" id="UP000677913">
    <property type="component" value="Unassembled WGS sequence"/>
</dbReference>
<keyword evidence="14" id="KW-0408">Iron</keyword>
<evidence type="ECO:0000256" key="2">
    <source>
        <dbReference type="ARBA" id="ARBA00004651"/>
    </source>
</evidence>